<dbReference type="Proteomes" id="UP001305606">
    <property type="component" value="Chromosome"/>
</dbReference>
<evidence type="ECO:0000313" key="3">
    <source>
        <dbReference type="EMBL" id="WNF01185.1"/>
    </source>
</evidence>
<organism evidence="3 4">
    <name type="scientific">Streptomyces luomodiensis</name>
    <dbReference type="NCBI Taxonomy" id="3026192"/>
    <lineage>
        <taxon>Bacteria</taxon>
        <taxon>Bacillati</taxon>
        <taxon>Actinomycetota</taxon>
        <taxon>Actinomycetes</taxon>
        <taxon>Kitasatosporales</taxon>
        <taxon>Streptomycetaceae</taxon>
        <taxon>Streptomyces</taxon>
    </lineage>
</organism>
<dbReference type="InterPro" id="IPR002347">
    <property type="entry name" value="SDR_fam"/>
</dbReference>
<accession>A0ABY9VGV2</accession>
<evidence type="ECO:0000256" key="1">
    <source>
        <dbReference type="ARBA" id="ARBA00023002"/>
    </source>
</evidence>
<protein>
    <submittedName>
        <fullName evidence="3">SDR family NAD(P)-dependent oxidoreductase</fullName>
    </submittedName>
</protein>
<dbReference type="PANTHER" id="PTHR43157">
    <property type="entry name" value="PHOSPHATIDYLINOSITOL-GLYCAN BIOSYNTHESIS CLASS F PROTEIN-RELATED"/>
    <property type="match status" value="1"/>
</dbReference>
<sequence length="334" mass="35666">MLPWPAYRVIAAECATGQSTPGRLMASTASVMNGTFSAKRQGSRAPAQSQWSLGGHGRRRHAATDGLGRALALRLATEDDVRLVLHGRDPAKLERLLAEVLESGATAPVTATADLSGLDQVAGPADTIADSVDTLDVLVNNAGIGSGEPDGRERRTSRDGHELRFAVNYLATFLLTENLLPLLRASTTTQHAARVVHVSSLGQHPLDFDDLMLERGYSGTRAYGQSKLAQIMHCFDLGGRFAPTELTATCLHPGSYMPTKIVLSEIGVTADTLDSGAEATRGLAVDPALEDTTGQFFDRLRPARANDQAYDEQARATLRARSLSLVDGHLATTR</sequence>
<dbReference type="EMBL" id="CP117522">
    <property type="protein sequence ID" value="WNF01185.1"/>
    <property type="molecule type" value="Genomic_DNA"/>
</dbReference>
<dbReference type="InterPro" id="IPR036291">
    <property type="entry name" value="NAD(P)-bd_dom_sf"/>
</dbReference>
<gene>
    <name evidence="3" type="ORF">PS467_40510</name>
</gene>
<evidence type="ECO:0000256" key="2">
    <source>
        <dbReference type="SAM" id="MobiDB-lite"/>
    </source>
</evidence>
<keyword evidence="1" id="KW-0560">Oxidoreductase</keyword>
<dbReference type="Gene3D" id="3.40.50.720">
    <property type="entry name" value="NAD(P)-binding Rossmann-like Domain"/>
    <property type="match status" value="1"/>
</dbReference>
<reference evidence="3 4" key="1">
    <citation type="submission" date="2023-02" db="EMBL/GenBank/DDBJ databases">
        <title>Streptomyces sp. SCA4-21 with antifungal activity against Fusarium oxysporum f. sp. cubense, Streptomyces sp. SCA2-17 with antifungal activity against Fusarium oxysporum f. sp. cubense.</title>
        <authorList>
            <person name="Qi D."/>
        </authorList>
    </citation>
    <scope>NUCLEOTIDE SEQUENCE [LARGE SCALE GENOMIC DNA]</scope>
    <source>
        <strain evidence="3 4">SCA4-21</strain>
    </source>
</reference>
<dbReference type="Pfam" id="PF00106">
    <property type="entry name" value="adh_short"/>
    <property type="match status" value="1"/>
</dbReference>
<name>A0ABY9VGV2_9ACTN</name>
<proteinExistence type="predicted"/>
<dbReference type="PANTHER" id="PTHR43157:SF31">
    <property type="entry name" value="PHOSPHATIDYLINOSITOL-GLYCAN BIOSYNTHESIS CLASS F PROTEIN"/>
    <property type="match status" value="1"/>
</dbReference>
<feature type="region of interest" description="Disordered" evidence="2">
    <location>
        <begin position="37"/>
        <end position="60"/>
    </location>
</feature>
<evidence type="ECO:0000313" key="4">
    <source>
        <dbReference type="Proteomes" id="UP001305606"/>
    </source>
</evidence>
<dbReference type="SUPFAM" id="SSF51735">
    <property type="entry name" value="NAD(P)-binding Rossmann-fold domains"/>
    <property type="match status" value="1"/>
</dbReference>
<keyword evidence="4" id="KW-1185">Reference proteome</keyword>
<feature type="compositionally biased region" description="Polar residues" evidence="2">
    <location>
        <begin position="37"/>
        <end position="52"/>
    </location>
</feature>
<dbReference type="RefSeq" id="WP_311039509.1">
    <property type="nucleotide sequence ID" value="NZ_CP117522.1"/>
</dbReference>